<evidence type="ECO:0000313" key="1">
    <source>
        <dbReference type="EMBL" id="KAH3860959.1"/>
    </source>
</evidence>
<keyword evidence="2" id="KW-1185">Reference proteome</keyword>
<organism evidence="1 2">
    <name type="scientific">Dreissena polymorpha</name>
    <name type="common">Zebra mussel</name>
    <name type="synonym">Mytilus polymorpha</name>
    <dbReference type="NCBI Taxonomy" id="45954"/>
    <lineage>
        <taxon>Eukaryota</taxon>
        <taxon>Metazoa</taxon>
        <taxon>Spiralia</taxon>
        <taxon>Lophotrochozoa</taxon>
        <taxon>Mollusca</taxon>
        <taxon>Bivalvia</taxon>
        <taxon>Autobranchia</taxon>
        <taxon>Heteroconchia</taxon>
        <taxon>Euheterodonta</taxon>
        <taxon>Imparidentia</taxon>
        <taxon>Neoheterodontei</taxon>
        <taxon>Myida</taxon>
        <taxon>Dreissenoidea</taxon>
        <taxon>Dreissenidae</taxon>
        <taxon>Dreissena</taxon>
    </lineage>
</organism>
<reference evidence="1" key="1">
    <citation type="journal article" date="2019" name="bioRxiv">
        <title>The Genome of the Zebra Mussel, Dreissena polymorpha: A Resource for Invasive Species Research.</title>
        <authorList>
            <person name="McCartney M.A."/>
            <person name="Auch B."/>
            <person name="Kono T."/>
            <person name="Mallez S."/>
            <person name="Zhang Y."/>
            <person name="Obille A."/>
            <person name="Becker A."/>
            <person name="Abrahante J.E."/>
            <person name="Garbe J."/>
            <person name="Badalamenti J.P."/>
            <person name="Herman A."/>
            <person name="Mangelson H."/>
            <person name="Liachko I."/>
            <person name="Sullivan S."/>
            <person name="Sone E.D."/>
            <person name="Koren S."/>
            <person name="Silverstein K.A.T."/>
            <person name="Beckman K.B."/>
            <person name="Gohl D.M."/>
        </authorList>
    </citation>
    <scope>NUCLEOTIDE SEQUENCE</scope>
    <source>
        <strain evidence="1">Duluth1</strain>
        <tissue evidence="1">Whole animal</tissue>
    </source>
</reference>
<accession>A0A9D4LNB4</accession>
<proteinExistence type="predicted"/>
<evidence type="ECO:0000313" key="2">
    <source>
        <dbReference type="Proteomes" id="UP000828390"/>
    </source>
</evidence>
<dbReference type="EMBL" id="JAIWYP010000002">
    <property type="protein sequence ID" value="KAH3860959.1"/>
    <property type="molecule type" value="Genomic_DNA"/>
</dbReference>
<name>A0A9D4LNB4_DREPO</name>
<sequence length="71" mass="8006">MDIRVRASVHVICRGHPCKGQLARHLLWTSVLEPACTSSVVDIRVRASLHVICCGHPCKSQLTRHMLWTSF</sequence>
<dbReference type="AlphaFoldDB" id="A0A9D4LNB4"/>
<protein>
    <submittedName>
        <fullName evidence="1">Uncharacterized protein</fullName>
    </submittedName>
</protein>
<reference evidence="1" key="2">
    <citation type="submission" date="2020-11" db="EMBL/GenBank/DDBJ databases">
        <authorList>
            <person name="McCartney M.A."/>
            <person name="Auch B."/>
            <person name="Kono T."/>
            <person name="Mallez S."/>
            <person name="Becker A."/>
            <person name="Gohl D.M."/>
            <person name="Silverstein K.A.T."/>
            <person name="Koren S."/>
            <person name="Bechman K.B."/>
            <person name="Herman A."/>
            <person name="Abrahante J.E."/>
            <person name="Garbe J."/>
        </authorList>
    </citation>
    <scope>NUCLEOTIDE SEQUENCE</scope>
    <source>
        <strain evidence="1">Duluth1</strain>
        <tissue evidence="1">Whole animal</tissue>
    </source>
</reference>
<comment type="caution">
    <text evidence="1">The sequence shown here is derived from an EMBL/GenBank/DDBJ whole genome shotgun (WGS) entry which is preliminary data.</text>
</comment>
<dbReference type="Proteomes" id="UP000828390">
    <property type="component" value="Unassembled WGS sequence"/>
</dbReference>
<gene>
    <name evidence="1" type="ORF">DPMN_023883</name>
</gene>